<comment type="caution">
    <text evidence="1">The sequence shown here is derived from an EMBL/GenBank/DDBJ whole genome shotgun (WGS) entry which is preliminary data.</text>
</comment>
<dbReference type="AlphaFoldDB" id="A0A098SB48"/>
<organism evidence="1 2">
    <name type="scientific">Phaeodactylibacter xiamenensis</name>
    <dbReference type="NCBI Taxonomy" id="1524460"/>
    <lineage>
        <taxon>Bacteria</taxon>
        <taxon>Pseudomonadati</taxon>
        <taxon>Bacteroidota</taxon>
        <taxon>Saprospiria</taxon>
        <taxon>Saprospirales</taxon>
        <taxon>Haliscomenobacteraceae</taxon>
        <taxon>Phaeodactylibacter</taxon>
    </lineage>
</organism>
<proteinExistence type="predicted"/>
<name>A0A098SB48_9BACT</name>
<dbReference type="Proteomes" id="UP000029736">
    <property type="component" value="Unassembled WGS sequence"/>
</dbReference>
<dbReference type="Pfam" id="PF07849">
    <property type="entry name" value="DUF1641"/>
    <property type="match status" value="1"/>
</dbReference>
<dbReference type="PANTHER" id="PTHR39180">
    <property type="match status" value="1"/>
</dbReference>
<reference evidence="1 2" key="1">
    <citation type="journal article" date="2014" name="Int. J. Syst. Evol. Microbiol.">
        <title>Phaeodactylibacter xiamenensis gen. nov., sp. nov., a member of the family Saprospiraceae isolated from the marine alga Phaeodactylum tricornutum.</title>
        <authorList>
            <person name="Chen Z.Jr."/>
            <person name="Lei X."/>
            <person name="Lai Q."/>
            <person name="Li Y."/>
            <person name="Zhang B."/>
            <person name="Zhang J."/>
            <person name="Zhang H."/>
            <person name="Yang L."/>
            <person name="Zheng W."/>
            <person name="Tian Y."/>
            <person name="Yu Z."/>
            <person name="Xu H.Jr."/>
            <person name="Zheng T."/>
        </authorList>
    </citation>
    <scope>NUCLEOTIDE SEQUENCE [LARGE SCALE GENOMIC DNA]</scope>
    <source>
        <strain evidence="1 2">KD52</strain>
    </source>
</reference>
<gene>
    <name evidence="1" type="ORF">IX84_00225</name>
</gene>
<dbReference type="PANTHER" id="PTHR39180:SF2">
    <property type="entry name" value="DUF1641 DOMAIN-CONTAINING PROTEIN"/>
    <property type="match status" value="1"/>
</dbReference>
<evidence type="ECO:0000313" key="2">
    <source>
        <dbReference type="Proteomes" id="UP000029736"/>
    </source>
</evidence>
<dbReference type="STRING" id="1524460.IX84_00225"/>
<protein>
    <recommendedName>
        <fullName evidence="3">DUF1641 domain-containing protein</fullName>
    </recommendedName>
</protein>
<dbReference type="InterPro" id="IPR012440">
    <property type="entry name" value="DUF1641"/>
</dbReference>
<keyword evidence="2" id="KW-1185">Reference proteome</keyword>
<dbReference type="EMBL" id="JPOS01000002">
    <property type="protein sequence ID" value="KGE89789.1"/>
    <property type="molecule type" value="Genomic_DNA"/>
</dbReference>
<sequence length="209" mass="22850">MDPAERLENALHIAEKLTAPEMVEKLDKVIAMTDQVPGLMSMMGDILDDGCCQAADNGIDIPARLSAVAELVEKVTRPETLSKINQLIELSEKLPGFASMGIDMLDEGYQRAAARGVDWTTLNEHGLEMLTALTKLLTSEEFKALMQSGVLDPCTIRVVAKAGEAMVDSNREPVKPAGIWAMLTGMADKDRQRALGFLLSFSKHFGKRF</sequence>
<evidence type="ECO:0000313" key="1">
    <source>
        <dbReference type="EMBL" id="KGE89789.1"/>
    </source>
</evidence>
<accession>A0A098SB48</accession>
<evidence type="ECO:0008006" key="3">
    <source>
        <dbReference type="Google" id="ProtNLM"/>
    </source>
</evidence>